<dbReference type="Proteomes" id="UP000182569">
    <property type="component" value="Chromosome"/>
</dbReference>
<name>A0A1J0GI47_9CLOT</name>
<dbReference type="STRING" id="1552.A7L45_13545"/>
<reference evidence="3" key="1">
    <citation type="journal article" date="2016" name="Front. Microbiol.">
        <title>Complete Genome Sequence of Clostridium estertheticum DSM 8809, a Microbe Identified in Spoiled Vacuum Packed Beef.</title>
        <authorList>
            <person name="Yu Z."/>
            <person name="Gunn L."/>
            <person name="Brennan E."/>
            <person name="Reid R."/>
            <person name="Wall P.G."/>
            <person name="Gaora O.P."/>
            <person name="Hurley D."/>
            <person name="Bolton D."/>
            <person name="Fanning S."/>
        </authorList>
    </citation>
    <scope>NUCLEOTIDE SEQUENCE [LARGE SCALE GENOMIC DNA]</scope>
    <source>
        <strain evidence="3">DSM 8809</strain>
    </source>
</reference>
<accession>A0A1J0GI47</accession>
<keyword evidence="1" id="KW-1133">Transmembrane helix</keyword>
<dbReference type="AlphaFoldDB" id="A0A1J0GI47"/>
<keyword evidence="1" id="KW-0812">Transmembrane</keyword>
<evidence type="ECO:0000256" key="1">
    <source>
        <dbReference type="SAM" id="Phobius"/>
    </source>
</evidence>
<dbReference type="KEGG" id="ceu:A7L45_13545"/>
<gene>
    <name evidence="2" type="ORF">A7L45_13545</name>
</gene>
<dbReference type="EMBL" id="CP015756">
    <property type="protein sequence ID" value="APC41025.1"/>
    <property type="molecule type" value="Genomic_DNA"/>
</dbReference>
<keyword evidence="3" id="KW-1185">Reference proteome</keyword>
<evidence type="ECO:0000313" key="3">
    <source>
        <dbReference type="Proteomes" id="UP000182569"/>
    </source>
</evidence>
<organism evidence="2 3">
    <name type="scientific">Clostridium estertheticum subsp. estertheticum</name>
    <dbReference type="NCBI Taxonomy" id="1552"/>
    <lineage>
        <taxon>Bacteria</taxon>
        <taxon>Bacillati</taxon>
        <taxon>Bacillota</taxon>
        <taxon>Clostridia</taxon>
        <taxon>Eubacteriales</taxon>
        <taxon>Clostridiaceae</taxon>
        <taxon>Clostridium</taxon>
    </lineage>
</organism>
<sequence>MRKNTFIPNWYIDKKNKINMKIIKMGIMLFFILDIILLGLILNLTNKTGNIEGKSISTQKNSGIELRTKQDTIIIEKYTKLNNFLKENGLKYKDITITDNNFKMNIEVKNYEEYIKVISCIENKYHVKKLTPNIKDKDKFTFNIECEV</sequence>
<feature type="transmembrane region" description="Helical" evidence="1">
    <location>
        <begin position="21"/>
        <end position="42"/>
    </location>
</feature>
<keyword evidence="1" id="KW-0472">Membrane</keyword>
<proteinExistence type="predicted"/>
<dbReference type="OrthoDB" id="10006555at2"/>
<dbReference type="RefSeq" id="WP_071613318.1">
    <property type="nucleotide sequence ID" value="NZ_CP015756.1"/>
</dbReference>
<evidence type="ECO:0000313" key="2">
    <source>
        <dbReference type="EMBL" id="APC41025.1"/>
    </source>
</evidence>
<protein>
    <submittedName>
        <fullName evidence="2">Uncharacterized protein</fullName>
    </submittedName>
</protein>